<evidence type="ECO:0000313" key="3">
    <source>
        <dbReference type="Proteomes" id="UP001500879"/>
    </source>
</evidence>
<evidence type="ECO:0000256" key="1">
    <source>
        <dbReference type="SAM" id="MobiDB-lite"/>
    </source>
</evidence>
<accession>A0ABP3IQH7</accession>
<feature type="region of interest" description="Disordered" evidence="1">
    <location>
        <begin position="89"/>
        <end position="115"/>
    </location>
</feature>
<organism evidence="2 3">
    <name type="scientific">Streptomyces luteireticuli</name>
    <dbReference type="NCBI Taxonomy" id="173858"/>
    <lineage>
        <taxon>Bacteria</taxon>
        <taxon>Bacillati</taxon>
        <taxon>Actinomycetota</taxon>
        <taxon>Actinomycetes</taxon>
        <taxon>Kitasatosporales</taxon>
        <taxon>Streptomycetaceae</taxon>
        <taxon>Streptomyces</taxon>
    </lineage>
</organism>
<reference evidence="3" key="1">
    <citation type="journal article" date="2019" name="Int. J. Syst. Evol. Microbiol.">
        <title>The Global Catalogue of Microorganisms (GCM) 10K type strain sequencing project: providing services to taxonomists for standard genome sequencing and annotation.</title>
        <authorList>
            <consortium name="The Broad Institute Genomics Platform"/>
            <consortium name="The Broad Institute Genome Sequencing Center for Infectious Disease"/>
            <person name="Wu L."/>
            <person name="Ma J."/>
        </authorList>
    </citation>
    <scope>NUCLEOTIDE SEQUENCE [LARGE SCALE GENOMIC DNA]</scope>
    <source>
        <strain evidence="3">JCM 4788</strain>
    </source>
</reference>
<gene>
    <name evidence="2" type="ORF">GCM10010357_41560</name>
</gene>
<keyword evidence="3" id="KW-1185">Reference proteome</keyword>
<feature type="compositionally biased region" description="Basic and acidic residues" evidence="1">
    <location>
        <begin position="22"/>
        <end position="43"/>
    </location>
</feature>
<comment type="caution">
    <text evidence="2">The sequence shown here is derived from an EMBL/GenBank/DDBJ whole genome shotgun (WGS) entry which is preliminary data.</text>
</comment>
<sequence length="115" mass="12794">MFMDPFLSECAAYSPPTAGETFRGRESTRLHRETTRFHRETTRLHAMRAPFPPASPDRTVARARSSGHPADPVGHVRWHRTTVAYVLCRTTTHKNRPDDNGPHGNSGPPGRSGPP</sequence>
<feature type="region of interest" description="Disordered" evidence="1">
    <location>
        <begin position="14"/>
        <end position="76"/>
    </location>
</feature>
<proteinExistence type="predicted"/>
<dbReference type="EMBL" id="BAAABX010000048">
    <property type="protein sequence ID" value="GAA0415891.1"/>
    <property type="molecule type" value="Genomic_DNA"/>
</dbReference>
<name>A0ABP3IQH7_9ACTN</name>
<protein>
    <submittedName>
        <fullName evidence="2">Uncharacterized protein</fullName>
    </submittedName>
</protein>
<evidence type="ECO:0000313" key="2">
    <source>
        <dbReference type="EMBL" id="GAA0415891.1"/>
    </source>
</evidence>
<dbReference type="Proteomes" id="UP001500879">
    <property type="component" value="Unassembled WGS sequence"/>
</dbReference>